<feature type="transmembrane region" description="Helical" evidence="1">
    <location>
        <begin position="258"/>
        <end position="277"/>
    </location>
</feature>
<keyword evidence="1" id="KW-1133">Transmembrane helix</keyword>
<keyword evidence="1" id="KW-0472">Membrane</keyword>
<dbReference type="Proteomes" id="UP000270678">
    <property type="component" value="Chromosome"/>
</dbReference>
<gene>
    <name evidence="2" type="ORF">EI981_02870</name>
</gene>
<feature type="transmembrane region" description="Helical" evidence="1">
    <location>
        <begin position="360"/>
        <end position="377"/>
    </location>
</feature>
<feature type="transmembrane region" description="Helical" evidence="1">
    <location>
        <begin position="225"/>
        <end position="252"/>
    </location>
</feature>
<keyword evidence="1" id="KW-0812">Transmembrane</keyword>
<feature type="transmembrane region" description="Helical" evidence="1">
    <location>
        <begin position="51"/>
        <end position="69"/>
    </location>
</feature>
<protein>
    <submittedName>
        <fullName evidence="2">Uncharacterized protein</fullName>
    </submittedName>
</protein>
<reference evidence="3" key="1">
    <citation type="submission" date="2018-12" db="EMBL/GenBank/DDBJ databases">
        <title>Complete genome sequence of Paenibacillus sp. MBLB1234.</title>
        <authorList>
            <person name="Nam Y.-D."/>
            <person name="Kang J."/>
            <person name="Chung W.-H."/>
            <person name="Park Y.S."/>
        </authorList>
    </citation>
    <scope>NUCLEOTIDE SEQUENCE [LARGE SCALE GENOMIC DNA]</scope>
    <source>
        <strain evidence="3">MBLB1234</strain>
    </source>
</reference>
<organism evidence="2 3">
    <name type="scientific">Paenibacillus lutimineralis</name>
    <dbReference type="NCBI Taxonomy" id="2707005"/>
    <lineage>
        <taxon>Bacteria</taxon>
        <taxon>Bacillati</taxon>
        <taxon>Bacillota</taxon>
        <taxon>Bacilli</taxon>
        <taxon>Bacillales</taxon>
        <taxon>Paenibacillaceae</taxon>
        <taxon>Paenibacillus</taxon>
    </lineage>
</organism>
<keyword evidence="3" id="KW-1185">Reference proteome</keyword>
<feature type="transmembrane region" description="Helical" evidence="1">
    <location>
        <begin position="383"/>
        <end position="403"/>
    </location>
</feature>
<proteinExistence type="predicted"/>
<dbReference type="RefSeq" id="WP_126995273.1">
    <property type="nucleotide sequence ID" value="NZ_CP034346.1"/>
</dbReference>
<name>A0A3S9UTC1_9BACL</name>
<evidence type="ECO:0000313" key="3">
    <source>
        <dbReference type="Proteomes" id="UP000270678"/>
    </source>
</evidence>
<feature type="transmembrane region" description="Helical" evidence="1">
    <location>
        <begin position="134"/>
        <end position="156"/>
    </location>
</feature>
<evidence type="ECO:0000256" key="1">
    <source>
        <dbReference type="SAM" id="Phobius"/>
    </source>
</evidence>
<feature type="transmembrane region" description="Helical" evidence="1">
    <location>
        <begin position="90"/>
        <end position="114"/>
    </location>
</feature>
<dbReference type="AlphaFoldDB" id="A0A3S9UTC1"/>
<accession>A0A3S9UTC1</accession>
<dbReference type="OrthoDB" id="2603612at2"/>
<dbReference type="KEGG" id="plut:EI981_02870"/>
<feature type="transmembrane region" description="Helical" evidence="1">
    <location>
        <begin position="184"/>
        <end position="204"/>
    </location>
</feature>
<feature type="transmembrane region" description="Helical" evidence="1">
    <location>
        <begin position="12"/>
        <end position="31"/>
    </location>
</feature>
<dbReference type="EMBL" id="CP034346">
    <property type="protein sequence ID" value="AZS13521.1"/>
    <property type="molecule type" value="Genomic_DNA"/>
</dbReference>
<feature type="transmembrane region" description="Helical" evidence="1">
    <location>
        <begin position="305"/>
        <end position="326"/>
    </location>
</feature>
<feature type="transmembrane region" description="Helical" evidence="1">
    <location>
        <begin position="332"/>
        <end position="353"/>
    </location>
</feature>
<feature type="transmembrane region" description="Helical" evidence="1">
    <location>
        <begin position="161"/>
        <end position="178"/>
    </location>
</feature>
<evidence type="ECO:0000313" key="2">
    <source>
        <dbReference type="EMBL" id="AZS13521.1"/>
    </source>
</evidence>
<sequence>MKTIVMLEYKRLYKNYGWLMIGAAVLLAAFLSNPILPSYLAENQAVSLFTHHLRTLVLCTMPLSIAMILKEHKGTLTNHILFSQPIPLYSIALGKWLTVISAYLFCSLVSLALYSVSPLLIGRSPYNVMKLLSAFVRVDVPAVLIASLFCSVLYILLRSKIVSYVGMLLIAIYVPAIFDFTLLALMVFILLLTTYVWLYCAQLNQDRSNLDDSRKCRRKVRKICFSYNQAILLKGAAPVITVMLLLCMYAFISKDHSFWSIFKYVIVLLPSCILIPIHSEIYGNKRAGYIYTSSTPRYRIMLERFIFGALVSESLITLMYMAALLFGLENGMARLLILYSSSLLLAVVGLTTANITRNSMAGYIASLLLWGAALLDGTNLEGALWTIVLIIIAALLFILNVSAMKDRKS</sequence>